<feature type="transmembrane region" description="Helical" evidence="1">
    <location>
        <begin position="42"/>
        <end position="66"/>
    </location>
</feature>
<evidence type="ECO:0000259" key="2">
    <source>
        <dbReference type="Pfam" id="PF20152"/>
    </source>
</evidence>
<proteinExistence type="predicted"/>
<evidence type="ECO:0000313" key="4">
    <source>
        <dbReference type="Proteomes" id="UP000283269"/>
    </source>
</evidence>
<dbReference type="PANTHER" id="PTHR40465">
    <property type="entry name" value="CHROMOSOME 1, WHOLE GENOME SHOTGUN SEQUENCE"/>
    <property type="match status" value="1"/>
</dbReference>
<feature type="transmembrane region" description="Helical" evidence="1">
    <location>
        <begin position="198"/>
        <end position="218"/>
    </location>
</feature>
<accession>A0A409WLN1</accession>
<name>A0A409WLN1_PSICY</name>
<dbReference type="Pfam" id="PF20152">
    <property type="entry name" value="DUF6534"/>
    <property type="match status" value="1"/>
</dbReference>
<dbReference type="OrthoDB" id="2562493at2759"/>
<feature type="transmembrane region" description="Helical" evidence="1">
    <location>
        <begin position="116"/>
        <end position="137"/>
    </location>
</feature>
<sequence>MGAFDTTVGVLLLGIFFNTYLYGLVTYQFLVYRNTKFNDALWIKSIVGILFVVDTVHSAVAVYAAWQTGVTNYANPAALGSVGWTIPFTAVATSVAAIFTQFFLGHRVLLLTKNKAIVGVIGVFSLTGFVFGVYAGIRSGIIDKVANFAPLTPFVICWLGFQTAADLTITTVLTYVLARSRTGFRKTDTVVNRLIRGAIQTGLFASLFALADLFSFVLHRNTNLYAMFAYPIGRIYTNVRPYKAWPFWHLLIRFIRRYWTPSTLAWSSRRQVRMRRTPLRQVCCSVSSENILIYSLQVGNGSNAFKLHHQSQTFAAQTVCASILVTQEVLTLEQVDADTKIPVEV</sequence>
<keyword evidence="1" id="KW-1133">Transmembrane helix</keyword>
<dbReference type="STRING" id="93625.A0A409WLN1"/>
<organism evidence="3 4">
    <name type="scientific">Psilocybe cyanescens</name>
    <dbReference type="NCBI Taxonomy" id="93625"/>
    <lineage>
        <taxon>Eukaryota</taxon>
        <taxon>Fungi</taxon>
        <taxon>Dikarya</taxon>
        <taxon>Basidiomycota</taxon>
        <taxon>Agaricomycotina</taxon>
        <taxon>Agaricomycetes</taxon>
        <taxon>Agaricomycetidae</taxon>
        <taxon>Agaricales</taxon>
        <taxon>Agaricineae</taxon>
        <taxon>Strophariaceae</taxon>
        <taxon>Psilocybe</taxon>
    </lineage>
</organism>
<dbReference type="Proteomes" id="UP000283269">
    <property type="component" value="Unassembled WGS sequence"/>
</dbReference>
<keyword evidence="1" id="KW-0472">Membrane</keyword>
<dbReference type="InParanoid" id="A0A409WLN1"/>
<evidence type="ECO:0000313" key="3">
    <source>
        <dbReference type="EMBL" id="PPQ79428.1"/>
    </source>
</evidence>
<gene>
    <name evidence="3" type="ORF">CVT25_002698</name>
</gene>
<protein>
    <recommendedName>
        <fullName evidence="2">DUF6534 domain-containing protein</fullName>
    </recommendedName>
</protein>
<feature type="transmembrane region" description="Helical" evidence="1">
    <location>
        <begin position="149"/>
        <end position="177"/>
    </location>
</feature>
<dbReference type="PANTHER" id="PTHR40465:SF1">
    <property type="entry name" value="DUF6534 DOMAIN-CONTAINING PROTEIN"/>
    <property type="match status" value="1"/>
</dbReference>
<feature type="transmembrane region" description="Helical" evidence="1">
    <location>
        <begin position="86"/>
        <end position="104"/>
    </location>
</feature>
<comment type="caution">
    <text evidence="3">The sequence shown here is derived from an EMBL/GenBank/DDBJ whole genome shotgun (WGS) entry which is preliminary data.</text>
</comment>
<dbReference type="EMBL" id="NHYD01003376">
    <property type="protein sequence ID" value="PPQ79428.1"/>
    <property type="molecule type" value="Genomic_DNA"/>
</dbReference>
<feature type="transmembrane region" description="Helical" evidence="1">
    <location>
        <begin position="6"/>
        <end position="30"/>
    </location>
</feature>
<keyword evidence="1" id="KW-0812">Transmembrane</keyword>
<evidence type="ECO:0000256" key="1">
    <source>
        <dbReference type="SAM" id="Phobius"/>
    </source>
</evidence>
<dbReference type="InterPro" id="IPR045339">
    <property type="entry name" value="DUF6534"/>
</dbReference>
<feature type="domain" description="DUF6534" evidence="2">
    <location>
        <begin position="163"/>
        <end position="238"/>
    </location>
</feature>
<keyword evidence="4" id="KW-1185">Reference proteome</keyword>
<dbReference type="AlphaFoldDB" id="A0A409WLN1"/>
<reference evidence="3 4" key="1">
    <citation type="journal article" date="2018" name="Evol. Lett.">
        <title>Horizontal gene cluster transfer increased hallucinogenic mushroom diversity.</title>
        <authorList>
            <person name="Reynolds H.T."/>
            <person name="Vijayakumar V."/>
            <person name="Gluck-Thaler E."/>
            <person name="Korotkin H.B."/>
            <person name="Matheny P.B."/>
            <person name="Slot J.C."/>
        </authorList>
    </citation>
    <scope>NUCLEOTIDE SEQUENCE [LARGE SCALE GENOMIC DNA]</scope>
    <source>
        <strain evidence="3 4">2631</strain>
    </source>
</reference>